<dbReference type="Gene3D" id="2.40.160.10">
    <property type="entry name" value="Porin"/>
    <property type="match status" value="1"/>
</dbReference>
<organism evidence="13 14">
    <name type="scientific">Sedimenticola thiotaurini</name>
    <dbReference type="NCBI Taxonomy" id="1543721"/>
    <lineage>
        <taxon>Bacteria</taxon>
        <taxon>Pseudomonadati</taxon>
        <taxon>Pseudomonadota</taxon>
        <taxon>Gammaproteobacteria</taxon>
        <taxon>Chromatiales</taxon>
        <taxon>Sedimenticolaceae</taxon>
        <taxon>Sedimenticola</taxon>
    </lineage>
</organism>
<dbReference type="Pfam" id="PF13609">
    <property type="entry name" value="Porin_4"/>
    <property type="match status" value="1"/>
</dbReference>
<keyword evidence="7" id="KW-0406">Ion transport</keyword>
<feature type="domain" description="Porin" evidence="12">
    <location>
        <begin position="8"/>
        <end position="297"/>
    </location>
</feature>
<evidence type="ECO:0000313" key="14">
    <source>
        <dbReference type="Proteomes" id="UP000317355"/>
    </source>
</evidence>
<dbReference type="PANTHER" id="PTHR34501:SF9">
    <property type="entry name" value="MAJOR OUTER MEMBRANE PROTEIN P.IA"/>
    <property type="match status" value="1"/>
</dbReference>
<dbReference type="InterPro" id="IPR023614">
    <property type="entry name" value="Porin_dom_sf"/>
</dbReference>
<dbReference type="GO" id="GO:0034220">
    <property type="term" value="P:monoatomic ion transmembrane transport"/>
    <property type="evidence" value="ECO:0007669"/>
    <property type="project" value="InterPro"/>
</dbReference>
<dbReference type="InterPro" id="IPR033900">
    <property type="entry name" value="Gram_neg_porin_domain"/>
</dbReference>
<dbReference type="Proteomes" id="UP000317355">
    <property type="component" value="Unassembled WGS sequence"/>
</dbReference>
<keyword evidence="6 11" id="KW-0732">Signal</keyword>
<dbReference type="InterPro" id="IPR001702">
    <property type="entry name" value="Porin_Gram-ve"/>
</dbReference>
<dbReference type="InterPro" id="IPR050298">
    <property type="entry name" value="Gram-neg_bact_OMP"/>
</dbReference>
<evidence type="ECO:0000256" key="2">
    <source>
        <dbReference type="ARBA" id="ARBA00011233"/>
    </source>
</evidence>
<comment type="caution">
    <text evidence="13">The sequence shown here is derived from an EMBL/GenBank/DDBJ whole genome shotgun (WGS) entry which is preliminary data.</text>
</comment>
<evidence type="ECO:0000256" key="5">
    <source>
        <dbReference type="ARBA" id="ARBA00022692"/>
    </source>
</evidence>
<gene>
    <name evidence="13" type="ORF">FHK82_00965</name>
</gene>
<dbReference type="PRINTS" id="PR00182">
    <property type="entry name" value="ECOLNEIPORIN"/>
</dbReference>
<dbReference type="GO" id="GO:0046930">
    <property type="term" value="C:pore complex"/>
    <property type="evidence" value="ECO:0007669"/>
    <property type="project" value="UniProtKB-KW"/>
</dbReference>
<evidence type="ECO:0000256" key="9">
    <source>
        <dbReference type="ARBA" id="ARBA00023136"/>
    </source>
</evidence>
<feature type="chain" id="PRO_5022189741" evidence="11">
    <location>
        <begin position="22"/>
        <end position="312"/>
    </location>
</feature>
<keyword evidence="5" id="KW-0812">Transmembrane</keyword>
<dbReference type="CDD" id="cd00342">
    <property type="entry name" value="gram_neg_porins"/>
    <property type="match status" value="1"/>
</dbReference>
<sequence length="312" mass="33479">MKKLLSIAIAAAVAAPMAVSADTTIYGRLNQNLVMTDNGTTDDWDIEQNASRFGVKGDEDLGNGLKAIFQYEWSVDSSDAGTLGGRLAYAGLSGGFGTVAIGRQWTPYYGSVDKTDINQVNGMNDTYIGSVRVGNALAYVSPNFNGFSAKLALVIDEGGAEDLNDDFNDWTNLSLDYANGPLSVGVSYLAANGSTAATDGSMWGIGAKYSFGNFALFGQYEDADFEIYNTLKTAAETADVDEFAIGAEAYFGNNTVRIKYGEVDKAADVEHWALGVQHNFSKRTMVFAEYENTDTQGAADVDRFGIGLRHDF</sequence>
<dbReference type="AlphaFoldDB" id="A0A558DEZ6"/>
<dbReference type="PANTHER" id="PTHR34501">
    <property type="entry name" value="PROTEIN YDDL-RELATED"/>
    <property type="match status" value="1"/>
</dbReference>
<evidence type="ECO:0000256" key="8">
    <source>
        <dbReference type="ARBA" id="ARBA00023114"/>
    </source>
</evidence>
<dbReference type="InterPro" id="IPR002299">
    <property type="entry name" value="Porin_Neis"/>
</dbReference>
<dbReference type="GO" id="GO:0009279">
    <property type="term" value="C:cell outer membrane"/>
    <property type="evidence" value="ECO:0007669"/>
    <property type="project" value="UniProtKB-SubCell"/>
</dbReference>
<keyword evidence="10" id="KW-0998">Cell outer membrane</keyword>
<keyword evidence="8" id="KW-0626">Porin</keyword>
<dbReference type="PRINTS" id="PR00184">
    <property type="entry name" value="NEISSPPORIN"/>
</dbReference>
<proteinExistence type="predicted"/>
<evidence type="ECO:0000256" key="6">
    <source>
        <dbReference type="ARBA" id="ARBA00022729"/>
    </source>
</evidence>
<dbReference type="SUPFAM" id="SSF56935">
    <property type="entry name" value="Porins"/>
    <property type="match status" value="1"/>
</dbReference>
<reference evidence="13 14" key="1">
    <citation type="submission" date="2019-07" db="EMBL/GenBank/DDBJ databases">
        <title>The pathways for chlorine oxyanion respiration interact through the shared metabolite chlorate.</title>
        <authorList>
            <person name="Barnum T.P."/>
            <person name="Cheng Y."/>
            <person name="Hill K.A."/>
            <person name="Lucas L.N."/>
            <person name="Carlson H.K."/>
            <person name="Coates J.D."/>
        </authorList>
    </citation>
    <scope>NUCLEOTIDE SEQUENCE [LARGE SCALE GENOMIC DNA]</scope>
    <source>
        <strain evidence="13">BK-3</strain>
    </source>
</reference>
<evidence type="ECO:0000313" key="13">
    <source>
        <dbReference type="EMBL" id="TVT59584.1"/>
    </source>
</evidence>
<evidence type="ECO:0000256" key="1">
    <source>
        <dbReference type="ARBA" id="ARBA00004571"/>
    </source>
</evidence>
<comment type="subunit">
    <text evidence="2">Homotrimer.</text>
</comment>
<evidence type="ECO:0000256" key="11">
    <source>
        <dbReference type="SAM" id="SignalP"/>
    </source>
</evidence>
<comment type="subcellular location">
    <subcellularLocation>
        <location evidence="1">Cell outer membrane</location>
        <topology evidence="1">Multi-pass membrane protein</topology>
    </subcellularLocation>
</comment>
<evidence type="ECO:0000256" key="10">
    <source>
        <dbReference type="ARBA" id="ARBA00023237"/>
    </source>
</evidence>
<keyword evidence="3" id="KW-0813">Transport</keyword>
<accession>A0A558DEZ6</accession>
<dbReference type="GO" id="GO:0015288">
    <property type="term" value="F:porin activity"/>
    <property type="evidence" value="ECO:0007669"/>
    <property type="project" value="UniProtKB-KW"/>
</dbReference>
<protein>
    <submittedName>
        <fullName evidence="13">Porin</fullName>
    </submittedName>
</protein>
<evidence type="ECO:0000256" key="4">
    <source>
        <dbReference type="ARBA" id="ARBA00022452"/>
    </source>
</evidence>
<evidence type="ECO:0000256" key="3">
    <source>
        <dbReference type="ARBA" id="ARBA00022448"/>
    </source>
</evidence>
<keyword evidence="4" id="KW-1134">Transmembrane beta strand</keyword>
<evidence type="ECO:0000259" key="12">
    <source>
        <dbReference type="Pfam" id="PF13609"/>
    </source>
</evidence>
<feature type="signal peptide" evidence="11">
    <location>
        <begin position="1"/>
        <end position="21"/>
    </location>
</feature>
<keyword evidence="9" id="KW-0472">Membrane</keyword>
<evidence type="ECO:0000256" key="7">
    <source>
        <dbReference type="ARBA" id="ARBA00023065"/>
    </source>
</evidence>
<dbReference type="EMBL" id="VMRY01000003">
    <property type="protein sequence ID" value="TVT59584.1"/>
    <property type="molecule type" value="Genomic_DNA"/>
</dbReference>
<name>A0A558DEZ6_9GAMM</name>